<evidence type="ECO:0000313" key="12">
    <source>
        <dbReference type="EMBL" id="KYF75788.1"/>
    </source>
</evidence>
<dbReference type="HAMAP" id="MF_00144">
    <property type="entry name" value="tRNA_thiouridyl_MnmA"/>
    <property type="match status" value="1"/>
</dbReference>
<dbReference type="InterPro" id="IPR014729">
    <property type="entry name" value="Rossmann-like_a/b/a_fold"/>
</dbReference>
<feature type="active site" description="Cysteine persulfide intermediate" evidence="9">
    <location>
        <position position="217"/>
    </location>
</feature>
<dbReference type="Pfam" id="PF20259">
    <property type="entry name" value="tRNA_Me_trans_M"/>
    <property type="match status" value="1"/>
</dbReference>
<comment type="caution">
    <text evidence="9">Lacks conserved residue(s) required for the propagation of feature annotation.</text>
</comment>
<dbReference type="Gene3D" id="2.40.30.10">
    <property type="entry name" value="Translation factors"/>
    <property type="match status" value="1"/>
</dbReference>
<evidence type="ECO:0000256" key="6">
    <source>
        <dbReference type="ARBA" id="ARBA00022884"/>
    </source>
</evidence>
<dbReference type="GO" id="GO:0005737">
    <property type="term" value="C:cytoplasm"/>
    <property type="evidence" value="ECO:0007669"/>
    <property type="project" value="UniProtKB-SubCell"/>
</dbReference>
<dbReference type="EC" id="2.8.1.13" evidence="9"/>
<feature type="binding site" evidence="9">
    <location>
        <position position="145"/>
    </location>
    <ligand>
        <name>ATP</name>
        <dbReference type="ChEBI" id="CHEBI:30616"/>
    </ligand>
</feature>
<evidence type="ECO:0000256" key="1">
    <source>
        <dbReference type="ARBA" id="ARBA00022555"/>
    </source>
</evidence>
<keyword evidence="3 9" id="KW-0819">tRNA processing</keyword>
<dbReference type="InterPro" id="IPR046885">
    <property type="entry name" value="MnmA-like_C"/>
</dbReference>
<dbReference type="Pfam" id="PF20258">
    <property type="entry name" value="tRNA_Me_trans_C"/>
    <property type="match status" value="1"/>
</dbReference>
<sequence length="385" mass="41535">MASPVREADGTARPGERASPGARVFIAMSGGVDSSVAAARLCDAGYDVVGVTLHLWDYPDDGSVKSRCCAPEDQHDARRVADHLGIPHYTFDRRALFREHVVDPFVDAYLAGETPSPCVACNRSVKLRELFPLAERLGVSWVATGHYARVVVEEGAARLYRGRDRHKDQSYFLHMLRSDELSRLLFPLGDSTKDEVRAEAIARGLPGAEKGESQELCFIPSGRYAPFVAERAADRLRPGPIVDRDGRVVGSHGGVHGFTVGQRKGIGVSLGRPAFVVGLDAASGAVRLGDEADLYATGAEITDAVWCDDAVFPLDAEVRVRARHEAAPGVIERRRDPATGAERFVARFASPVRAVSPGQMAVVYRGDRVLGGGRIQAALRSEVLS</sequence>
<dbReference type="GO" id="GO:0000049">
    <property type="term" value="F:tRNA binding"/>
    <property type="evidence" value="ECO:0007669"/>
    <property type="project" value="UniProtKB-KW"/>
</dbReference>
<dbReference type="NCBIfam" id="NF001138">
    <property type="entry name" value="PRK00143.1"/>
    <property type="match status" value="1"/>
</dbReference>
<comment type="subcellular location">
    <subcellularLocation>
        <location evidence="9">Cytoplasm</location>
    </subcellularLocation>
</comment>
<evidence type="ECO:0000256" key="7">
    <source>
        <dbReference type="ARBA" id="ARBA00023157"/>
    </source>
</evidence>
<dbReference type="GO" id="GO:0103016">
    <property type="term" value="F:tRNA-uridine 2-sulfurtransferase activity"/>
    <property type="evidence" value="ECO:0007669"/>
    <property type="project" value="UniProtKB-EC"/>
</dbReference>
<dbReference type="AlphaFoldDB" id="A0A150R7L7"/>
<evidence type="ECO:0000313" key="13">
    <source>
        <dbReference type="Proteomes" id="UP000075635"/>
    </source>
</evidence>
<name>A0A150R7L7_SORCE</name>
<keyword evidence="1 9" id="KW-0820">tRNA-binding</keyword>
<dbReference type="GO" id="GO:0005524">
    <property type="term" value="F:ATP binding"/>
    <property type="evidence" value="ECO:0007669"/>
    <property type="project" value="UniProtKB-KW"/>
</dbReference>
<protein>
    <recommendedName>
        <fullName evidence="9">tRNA-specific 2-thiouridylase MnmA</fullName>
        <ecNumber evidence="9">2.8.1.13</ecNumber>
    </recommendedName>
</protein>
<dbReference type="Pfam" id="PF03054">
    <property type="entry name" value="tRNA_Me_trans"/>
    <property type="match status" value="1"/>
</dbReference>
<evidence type="ECO:0000256" key="3">
    <source>
        <dbReference type="ARBA" id="ARBA00022694"/>
    </source>
</evidence>
<keyword evidence="6 9" id="KW-0694">RNA-binding</keyword>
<evidence type="ECO:0000259" key="10">
    <source>
        <dbReference type="Pfam" id="PF20258"/>
    </source>
</evidence>
<gene>
    <name evidence="9" type="primary">mnmA</name>
    <name evidence="12" type="ORF">BE17_17100</name>
</gene>
<keyword evidence="4 9" id="KW-0547">Nucleotide-binding</keyword>
<evidence type="ECO:0000256" key="2">
    <source>
        <dbReference type="ARBA" id="ARBA00022679"/>
    </source>
</evidence>
<reference evidence="12 13" key="1">
    <citation type="submission" date="2014-02" db="EMBL/GenBank/DDBJ databases">
        <title>The small core and large imbalanced accessory genome model reveals a collaborative survival strategy of Sorangium cellulosum strains in nature.</title>
        <authorList>
            <person name="Han K."/>
            <person name="Peng R."/>
            <person name="Blom J."/>
            <person name="Li Y.-Z."/>
        </authorList>
    </citation>
    <scope>NUCLEOTIDE SEQUENCE [LARGE SCALE GENOMIC DNA]</scope>
    <source>
        <strain evidence="12 13">So0011-07</strain>
    </source>
</reference>
<evidence type="ECO:0000256" key="5">
    <source>
        <dbReference type="ARBA" id="ARBA00022840"/>
    </source>
</evidence>
<feature type="site" description="Interaction with tRNA" evidence="9">
    <location>
        <position position="146"/>
    </location>
</feature>
<dbReference type="InterPro" id="IPR046884">
    <property type="entry name" value="MnmA-like_central"/>
</dbReference>
<dbReference type="PANTHER" id="PTHR11933:SF5">
    <property type="entry name" value="MITOCHONDRIAL TRNA-SPECIFIC 2-THIOURIDYLASE 1"/>
    <property type="match status" value="1"/>
</dbReference>
<evidence type="ECO:0000256" key="9">
    <source>
        <dbReference type="HAMAP-Rule" id="MF_00144"/>
    </source>
</evidence>
<dbReference type="SUPFAM" id="SSF52402">
    <property type="entry name" value="Adenine nucleotide alpha hydrolases-like"/>
    <property type="match status" value="1"/>
</dbReference>
<dbReference type="CDD" id="cd01998">
    <property type="entry name" value="MnmA_TRMU-like"/>
    <property type="match status" value="1"/>
</dbReference>
<dbReference type="NCBIfam" id="TIGR00420">
    <property type="entry name" value="trmU"/>
    <property type="match status" value="1"/>
</dbReference>
<feature type="active site" description="Nucleophile" evidence="9">
    <location>
        <position position="121"/>
    </location>
</feature>
<accession>A0A150R7L7</accession>
<comment type="catalytic activity">
    <reaction evidence="8 9">
        <text>S-sulfanyl-L-cysteinyl-[protein] + uridine(34) in tRNA + AH2 + ATP = 2-thiouridine(34) in tRNA + L-cysteinyl-[protein] + A + AMP + diphosphate + H(+)</text>
        <dbReference type="Rhea" id="RHEA:47032"/>
        <dbReference type="Rhea" id="RHEA-COMP:10131"/>
        <dbReference type="Rhea" id="RHEA-COMP:11726"/>
        <dbReference type="Rhea" id="RHEA-COMP:11727"/>
        <dbReference type="Rhea" id="RHEA-COMP:11728"/>
        <dbReference type="ChEBI" id="CHEBI:13193"/>
        <dbReference type="ChEBI" id="CHEBI:15378"/>
        <dbReference type="ChEBI" id="CHEBI:17499"/>
        <dbReference type="ChEBI" id="CHEBI:29950"/>
        <dbReference type="ChEBI" id="CHEBI:30616"/>
        <dbReference type="ChEBI" id="CHEBI:33019"/>
        <dbReference type="ChEBI" id="CHEBI:61963"/>
        <dbReference type="ChEBI" id="CHEBI:65315"/>
        <dbReference type="ChEBI" id="CHEBI:87170"/>
        <dbReference type="ChEBI" id="CHEBI:456215"/>
        <dbReference type="EC" id="2.8.1.13"/>
    </reaction>
</comment>
<evidence type="ECO:0000256" key="8">
    <source>
        <dbReference type="ARBA" id="ARBA00051542"/>
    </source>
</evidence>
<organism evidence="12 13">
    <name type="scientific">Sorangium cellulosum</name>
    <name type="common">Polyangium cellulosum</name>
    <dbReference type="NCBI Taxonomy" id="56"/>
    <lineage>
        <taxon>Bacteria</taxon>
        <taxon>Pseudomonadati</taxon>
        <taxon>Myxococcota</taxon>
        <taxon>Polyangia</taxon>
        <taxon>Polyangiales</taxon>
        <taxon>Polyangiaceae</taxon>
        <taxon>Sorangium</taxon>
    </lineage>
</organism>
<dbReference type="Gene3D" id="2.30.30.280">
    <property type="entry name" value="Adenine nucleotide alpha hydrolases-like domains"/>
    <property type="match status" value="1"/>
</dbReference>
<dbReference type="InterPro" id="IPR023382">
    <property type="entry name" value="MnmA-like_central_sf"/>
</dbReference>
<dbReference type="InterPro" id="IPR004506">
    <property type="entry name" value="MnmA-like"/>
</dbReference>
<evidence type="ECO:0000256" key="4">
    <source>
        <dbReference type="ARBA" id="ARBA00022741"/>
    </source>
</evidence>
<dbReference type="EMBL" id="JEMB01003089">
    <property type="protein sequence ID" value="KYF75788.1"/>
    <property type="molecule type" value="Genomic_DNA"/>
</dbReference>
<feature type="region of interest" description="Interaction with tRNA" evidence="9">
    <location>
        <begin position="167"/>
        <end position="169"/>
    </location>
</feature>
<keyword evidence="2 9" id="KW-0808">Transferase</keyword>
<feature type="binding site" evidence="9">
    <location>
        <position position="53"/>
    </location>
    <ligand>
        <name>ATP</name>
        <dbReference type="ChEBI" id="CHEBI:30616"/>
    </ligand>
</feature>
<dbReference type="PANTHER" id="PTHR11933">
    <property type="entry name" value="TRNA 5-METHYLAMINOMETHYL-2-THIOURIDYLATE -METHYLTRANSFERASE"/>
    <property type="match status" value="1"/>
</dbReference>
<dbReference type="Proteomes" id="UP000075635">
    <property type="component" value="Unassembled WGS sequence"/>
</dbReference>
<comment type="function">
    <text evidence="9">Catalyzes the 2-thiolation of uridine at the wobble position (U34) of tRNA, leading to the formation of s(2)U34.</text>
</comment>
<dbReference type="GO" id="GO:0002143">
    <property type="term" value="P:tRNA wobble position uridine thiolation"/>
    <property type="evidence" value="ECO:0007669"/>
    <property type="project" value="TreeGrafter"/>
</dbReference>
<evidence type="ECO:0000259" key="11">
    <source>
        <dbReference type="Pfam" id="PF20259"/>
    </source>
</evidence>
<keyword evidence="7" id="KW-1015">Disulfide bond</keyword>
<feature type="domain" description="tRNA-specific 2-thiouridylase MnmA-like central" evidence="11">
    <location>
        <begin position="227"/>
        <end position="289"/>
    </location>
</feature>
<dbReference type="Gene3D" id="3.40.50.620">
    <property type="entry name" value="HUPs"/>
    <property type="match status" value="1"/>
</dbReference>
<feature type="binding site" evidence="9">
    <location>
        <begin position="27"/>
        <end position="34"/>
    </location>
    <ligand>
        <name>ATP</name>
        <dbReference type="ChEBI" id="CHEBI:30616"/>
    </ligand>
</feature>
<proteinExistence type="inferred from homology"/>
<comment type="caution">
    <text evidence="12">The sequence shown here is derived from an EMBL/GenBank/DDBJ whole genome shotgun (WGS) entry which is preliminary data.</text>
</comment>
<keyword evidence="5 9" id="KW-0067">ATP-binding</keyword>
<feature type="domain" description="tRNA-specific 2-thiouridylase MnmA-like C-terminal" evidence="10">
    <location>
        <begin position="301"/>
        <end position="375"/>
    </location>
</feature>
<comment type="similarity">
    <text evidence="9">Belongs to the MnmA/TRMU family.</text>
</comment>
<feature type="site" description="Interaction with tRNA" evidence="9">
    <location>
        <position position="359"/>
    </location>
</feature>
<keyword evidence="9" id="KW-0963">Cytoplasm</keyword>